<geneLocation type="mitochondrion" evidence="12"/>
<keyword evidence="4 11" id="KW-0812">Transmembrane</keyword>
<evidence type="ECO:0000256" key="3">
    <source>
        <dbReference type="ARBA" id="ARBA00016612"/>
    </source>
</evidence>
<keyword evidence="8 11" id="KW-0472">Membrane</keyword>
<dbReference type="GeneID" id="38339229"/>
<proteinExistence type="inferred from homology"/>
<evidence type="ECO:0000256" key="8">
    <source>
        <dbReference type="ARBA" id="ARBA00023136"/>
    </source>
</evidence>
<gene>
    <name evidence="12" type="primary">ND4L</name>
</gene>
<keyword evidence="6 11" id="KW-1133">Transmembrane helix</keyword>
<dbReference type="GO" id="GO:0008137">
    <property type="term" value="F:NADH dehydrogenase (ubiquinone) activity"/>
    <property type="evidence" value="ECO:0007669"/>
    <property type="project" value="UniProtKB-EC"/>
</dbReference>
<keyword evidence="12" id="KW-0496">Mitochondrion</keyword>
<evidence type="ECO:0000256" key="6">
    <source>
        <dbReference type="ARBA" id="ARBA00022989"/>
    </source>
</evidence>
<evidence type="ECO:0000256" key="4">
    <source>
        <dbReference type="ARBA" id="ARBA00022692"/>
    </source>
</evidence>
<evidence type="ECO:0000256" key="1">
    <source>
        <dbReference type="ARBA" id="ARBA00004141"/>
    </source>
</evidence>
<evidence type="ECO:0000256" key="2">
    <source>
        <dbReference type="ARBA" id="ARBA00010519"/>
    </source>
</evidence>
<dbReference type="Pfam" id="PF00420">
    <property type="entry name" value="Oxidored_q2"/>
    <property type="match status" value="1"/>
</dbReference>
<dbReference type="GO" id="GO:0016020">
    <property type="term" value="C:membrane"/>
    <property type="evidence" value="ECO:0007669"/>
    <property type="project" value="UniProtKB-SubCell"/>
</dbReference>
<dbReference type="EMBL" id="MF818023">
    <property type="protein sequence ID" value="AYN50607.1"/>
    <property type="molecule type" value="Genomic_DNA"/>
</dbReference>
<keyword evidence="7" id="KW-0520">NAD</keyword>
<dbReference type="InterPro" id="IPR039428">
    <property type="entry name" value="NUOK/Mnh_C1-like"/>
</dbReference>
<dbReference type="Gene3D" id="1.10.287.3510">
    <property type="match status" value="1"/>
</dbReference>
<name>A0A3G2JZY6_9ACAR</name>
<evidence type="ECO:0000256" key="7">
    <source>
        <dbReference type="ARBA" id="ARBA00023027"/>
    </source>
</evidence>
<evidence type="ECO:0000256" key="9">
    <source>
        <dbReference type="ARBA" id="ARBA00031586"/>
    </source>
</evidence>
<accession>A0A3G2JZY6</accession>
<evidence type="ECO:0000313" key="12">
    <source>
        <dbReference type="EMBL" id="AYN50607.1"/>
    </source>
</evidence>
<feature type="transmembrane region" description="Helical" evidence="11">
    <location>
        <begin position="25"/>
        <end position="47"/>
    </location>
</feature>
<comment type="subcellular location">
    <subcellularLocation>
        <location evidence="1">Membrane</location>
        <topology evidence="1">Multi-pass membrane protein</topology>
    </subcellularLocation>
</comment>
<evidence type="ECO:0000256" key="10">
    <source>
        <dbReference type="ARBA" id="ARBA00049551"/>
    </source>
</evidence>
<dbReference type="RefSeq" id="YP_009536342.1">
    <property type="nucleotide sequence ID" value="NC_039830.1"/>
</dbReference>
<comment type="catalytic activity">
    <reaction evidence="10">
        <text>a ubiquinone + NADH + 5 H(+)(in) = a ubiquinol + NAD(+) + 4 H(+)(out)</text>
        <dbReference type="Rhea" id="RHEA:29091"/>
        <dbReference type="Rhea" id="RHEA-COMP:9565"/>
        <dbReference type="Rhea" id="RHEA-COMP:9566"/>
        <dbReference type="ChEBI" id="CHEBI:15378"/>
        <dbReference type="ChEBI" id="CHEBI:16389"/>
        <dbReference type="ChEBI" id="CHEBI:17976"/>
        <dbReference type="ChEBI" id="CHEBI:57540"/>
        <dbReference type="ChEBI" id="CHEBI:57945"/>
        <dbReference type="EC" id="7.1.1.2"/>
    </reaction>
</comment>
<reference evidence="12" key="1">
    <citation type="journal article" date="2019" name="Ticks Tick Borne Dis.">
        <title>Argasid and ixodid systematics: Implications for soft tick evolution and systematics, with a new argasid species list.</title>
        <authorList>
            <person name="Mans B.J."/>
            <person name="Featherston J."/>
            <person name="Kvas M."/>
            <person name="Pillay K.A."/>
            <person name="de Klerk D.G."/>
            <person name="Pienaar R."/>
            <person name="de Castro M.H."/>
            <person name="Schwan T.G."/>
            <person name="Lopez J.E."/>
            <person name="Teel P."/>
            <person name="Perez de Leon A.A."/>
            <person name="Sonenshine D.E."/>
            <person name="Egekwu N.I."/>
            <person name="Bakkes D.K."/>
            <person name="Heyne H."/>
            <person name="Kanduma E.G."/>
            <person name="Nyangiwe N."/>
            <person name="Bouattour A."/>
            <person name="Latif A.A."/>
        </authorList>
    </citation>
    <scope>NUCLEOTIDE SEQUENCE</scope>
</reference>
<protein>
    <recommendedName>
        <fullName evidence="3">NADH-ubiquinone oxidoreductase chain 4L</fullName>
    </recommendedName>
    <alternativeName>
        <fullName evidence="9">NADH dehydrogenase subunit 4L</fullName>
    </alternativeName>
</protein>
<feature type="transmembrane region" description="Helical" evidence="11">
    <location>
        <begin position="54"/>
        <end position="79"/>
    </location>
</feature>
<sequence length="92" mass="10298">MMLFGLIVYFSGLMSLMFNQKHLLMVLMCLEFMYLGVLINVVMVMGCKDLFIDALMFMILVVCEAGLGLGVLVSSVYFYGSDSLNIMSLLKC</sequence>
<dbReference type="CTD" id="4539"/>
<evidence type="ECO:0000256" key="11">
    <source>
        <dbReference type="SAM" id="Phobius"/>
    </source>
</evidence>
<organism evidence="12">
    <name type="scientific">Ornithodoros tholozani</name>
    <dbReference type="NCBI Taxonomy" id="554291"/>
    <lineage>
        <taxon>Eukaryota</taxon>
        <taxon>Metazoa</taxon>
        <taxon>Ecdysozoa</taxon>
        <taxon>Arthropoda</taxon>
        <taxon>Chelicerata</taxon>
        <taxon>Arachnida</taxon>
        <taxon>Acari</taxon>
        <taxon>Parasitiformes</taxon>
        <taxon>Ixodida</taxon>
        <taxon>Ixodoidea</taxon>
        <taxon>Argasidae</taxon>
        <taxon>Ornithodorinae</taxon>
        <taxon>Ornithodoros</taxon>
    </lineage>
</organism>
<keyword evidence="5" id="KW-1278">Translocase</keyword>
<comment type="similarity">
    <text evidence="2">Belongs to the complex I subunit 4L family.</text>
</comment>
<dbReference type="AlphaFoldDB" id="A0A3G2JZY6"/>
<evidence type="ECO:0000256" key="5">
    <source>
        <dbReference type="ARBA" id="ARBA00022967"/>
    </source>
</evidence>